<dbReference type="PANTHER" id="PTHR12526">
    <property type="entry name" value="GLYCOSYLTRANSFERASE"/>
    <property type="match status" value="1"/>
</dbReference>
<keyword evidence="1" id="KW-1133">Transmembrane helix</keyword>
<dbReference type="SUPFAM" id="SSF53756">
    <property type="entry name" value="UDP-Glycosyltransferase/glycogen phosphorylase"/>
    <property type="match status" value="1"/>
</dbReference>
<dbReference type="GO" id="GO:0016757">
    <property type="term" value="F:glycosyltransferase activity"/>
    <property type="evidence" value="ECO:0007669"/>
    <property type="project" value="InterPro"/>
</dbReference>
<keyword evidence="1" id="KW-0472">Membrane</keyword>
<evidence type="ECO:0000259" key="2">
    <source>
        <dbReference type="Pfam" id="PF00534"/>
    </source>
</evidence>
<feature type="transmembrane region" description="Helical" evidence="1">
    <location>
        <begin position="98"/>
        <end position="123"/>
    </location>
</feature>
<gene>
    <name evidence="3" type="ORF">FNW11_01050</name>
</gene>
<proteinExistence type="predicted"/>
<dbReference type="EMBL" id="VJZL01000001">
    <property type="protein sequence ID" value="TRX13474.1"/>
    <property type="molecule type" value="Genomic_DNA"/>
</dbReference>
<organism evidence="3 4">
    <name type="scientific">Flavobacterium gawalongense</name>
    <dbReference type="NCBI Taxonomy" id="2594432"/>
    <lineage>
        <taxon>Bacteria</taxon>
        <taxon>Pseudomonadati</taxon>
        <taxon>Bacteroidota</taxon>
        <taxon>Flavobacteriia</taxon>
        <taxon>Flavobacteriales</taxon>
        <taxon>Flavobacteriaceae</taxon>
        <taxon>Flavobacterium</taxon>
    </lineage>
</organism>
<sequence length="385" mass="44885">MKVHVFLAQLESLPKRNNLFIVEILKRYIVKQKRFKLILFFIPYHHIGGAERVHLEIIKSLKYKPIVIFDRTDGTVLSKEYLKNAHCFFVTNQKRKKILIYLIQIISYLLPLTLFGCNSGFYYQILSKIKNNVTTIDLTHAFSFPEHGMEITSLKYIHLLDNRVVINNKTLEDYQQLYAENNIDDNYLDRFKVIPNGVQIGEFMSDTIFSRFNDFTIGFVGRNSKEKRPEVFFELVNCIENSNVKAKVIGDNFNDFKENYKQVKYFEGCNSPELVRKEFSEISLLIIPSSREGFPLVIMEAMELGIPVISINVGSVSEHVINDLNGYLSVDNSESEFIKFALNKILLLSSNKELYSRLSINAREYAVNNFDLDTFQQKYRSLFYD</sequence>
<dbReference type="PANTHER" id="PTHR12526:SF638">
    <property type="entry name" value="SPORE COAT PROTEIN SA"/>
    <property type="match status" value="1"/>
</dbReference>
<evidence type="ECO:0000313" key="4">
    <source>
        <dbReference type="Proteomes" id="UP000318669"/>
    </source>
</evidence>
<keyword evidence="3" id="KW-0808">Transferase</keyword>
<protein>
    <submittedName>
        <fullName evidence="3">Glycosyltransferase family 4 protein</fullName>
    </submittedName>
</protein>
<dbReference type="OrthoDB" id="9811239at2"/>
<evidence type="ECO:0000256" key="1">
    <source>
        <dbReference type="SAM" id="Phobius"/>
    </source>
</evidence>
<dbReference type="Pfam" id="PF00534">
    <property type="entry name" value="Glycos_transf_1"/>
    <property type="match status" value="1"/>
</dbReference>
<dbReference type="AlphaFoldDB" id="A0A553BZ17"/>
<keyword evidence="1" id="KW-0812">Transmembrane</keyword>
<accession>A0A553BZ17</accession>
<name>A0A553BZ17_9FLAO</name>
<dbReference type="CDD" id="cd03801">
    <property type="entry name" value="GT4_PimA-like"/>
    <property type="match status" value="1"/>
</dbReference>
<dbReference type="InterPro" id="IPR001296">
    <property type="entry name" value="Glyco_trans_1"/>
</dbReference>
<dbReference type="Gene3D" id="3.40.50.2000">
    <property type="entry name" value="Glycogen Phosphorylase B"/>
    <property type="match status" value="2"/>
</dbReference>
<feature type="domain" description="Glycosyl transferase family 1" evidence="2">
    <location>
        <begin position="213"/>
        <end position="364"/>
    </location>
</feature>
<reference evidence="3 4" key="1">
    <citation type="submission" date="2019-07" db="EMBL/GenBank/DDBJ databases">
        <title>Novel species of Flavobacterium.</title>
        <authorList>
            <person name="Liu Q."/>
            <person name="Xin Y.-H."/>
        </authorList>
    </citation>
    <scope>NUCLEOTIDE SEQUENCE [LARGE SCALE GENOMIC DNA]</scope>
    <source>
        <strain evidence="3 4">GSR22</strain>
    </source>
</reference>
<comment type="caution">
    <text evidence="3">The sequence shown here is derived from an EMBL/GenBank/DDBJ whole genome shotgun (WGS) entry which is preliminary data.</text>
</comment>
<evidence type="ECO:0000313" key="3">
    <source>
        <dbReference type="EMBL" id="TRX13474.1"/>
    </source>
</evidence>
<dbReference type="Proteomes" id="UP000318669">
    <property type="component" value="Unassembled WGS sequence"/>
</dbReference>